<evidence type="ECO:0000313" key="2">
    <source>
        <dbReference type="Proteomes" id="UP001158576"/>
    </source>
</evidence>
<organism evidence="1 2">
    <name type="scientific">Oikopleura dioica</name>
    <name type="common">Tunicate</name>
    <dbReference type="NCBI Taxonomy" id="34765"/>
    <lineage>
        <taxon>Eukaryota</taxon>
        <taxon>Metazoa</taxon>
        <taxon>Chordata</taxon>
        <taxon>Tunicata</taxon>
        <taxon>Appendicularia</taxon>
        <taxon>Copelata</taxon>
        <taxon>Oikopleuridae</taxon>
        <taxon>Oikopleura</taxon>
    </lineage>
</organism>
<reference evidence="1 2" key="1">
    <citation type="submission" date="2021-04" db="EMBL/GenBank/DDBJ databases">
        <authorList>
            <person name="Bliznina A."/>
        </authorList>
    </citation>
    <scope>NUCLEOTIDE SEQUENCE [LARGE SCALE GENOMIC DNA]</scope>
</reference>
<evidence type="ECO:0000313" key="1">
    <source>
        <dbReference type="EMBL" id="CAG5086561.1"/>
    </source>
</evidence>
<keyword evidence="2" id="KW-1185">Reference proteome</keyword>
<proteinExistence type="predicted"/>
<sequence length="130" mass="15083">MFGERLGMKFKVDNGSYDIIGAFTGEENENIEVICFLYDDGKHSIAAWYDGIQWRNEKTLKNWAISFQDIKEFINDENEKKIYTTKKIDGIVVKKPIIHSGLSVVEERTFWVESRSKIGRAIGEKIEIFI</sequence>
<dbReference type="Proteomes" id="UP001158576">
    <property type="component" value="Chromosome PAR"/>
</dbReference>
<dbReference type="EMBL" id="OU015568">
    <property type="protein sequence ID" value="CAG5086561.1"/>
    <property type="molecule type" value="Genomic_DNA"/>
</dbReference>
<name>A0ABN7RV96_OIKDI</name>
<accession>A0ABN7RV96</accession>
<gene>
    <name evidence="1" type="ORF">OKIOD_LOCUS2817</name>
</gene>
<protein>
    <submittedName>
        <fullName evidence="1">Oidioi.mRNA.OKI2018_I69.PAR.g11259.t1.cds</fullName>
    </submittedName>
</protein>